<evidence type="ECO:0000313" key="1">
    <source>
        <dbReference type="EMBL" id="RGD77166.1"/>
    </source>
</evidence>
<protein>
    <submittedName>
        <fullName evidence="1">Three-Cys-motif partner protein TcmP</fullName>
    </submittedName>
</protein>
<dbReference type="AlphaFoldDB" id="A0A3E3E7B5"/>
<accession>A0A3E3E7B5</accession>
<gene>
    <name evidence="1" type="primary">tcmP</name>
    <name evidence="1" type="ORF">DXC78_04385</name>
</gene>
<reference evidence="1 2" key="1">
    <citation type="submission" date="2018-08" db="EMBL/GenBank/DDBJ databases">
        <title>A genome reference for cultivated species of the human gut microbiota.</title>
        <authorList>
            <person name="Zou Y."/>
            <person name="Xue W."/>
            <person name="Luo G."/>
        </authorList>
    </citation>
    <scope>NUCLEOTIDE SEQUENCE [LARGE SCALE GENOMIC DNA]</scope>
    <source>
        <strain evidence="1 2">TF08-11</strain>
    </source>
</reference>
<comment type="caution">
    <text evidence="1">The sequence shown here is derived from an EMBL/GenBank/DDBJ whole genome shotgun (WGS) entry which is preliminary data.</text>
</comment>
<organism evidence="1 2">
    <name type="scientific">Faecalicoccus pleomorphus</name>
    <dbReference type="NCBI Taxonomy" id="1323"/>
    <lineage>
        <taxon>Bacteria</taxon>
        <taxon>Bacillati</taxon>
        <taxon>Bacillota</taxon>
        <taxon>Erysipelotrichia</taxon>
        <taxon>Erysipelotrichales</taxon>
        <taxon>Erysipelotrichaceae</taxon>
        <taxon>Faecalicoccus</taxon>
    </lineage>
</organism>
<dbReference type="RefSeq" id="WP_117445886.1">
    <property type="nucleotide sequence ID" value="NZ_JBFBOW010000018.1"/>
</dbReference>
<dbReference type="Proteomes" id="UP000260721">
    <property type="component" value="Unassembled WGS sequence"/>
</dbReference>
<proteinExistence type="predicted"/>
<dbReference type="NCBIfam" id="TIGR04474">
    <property type="entry name" value="tcm_partner"/>
    <property type="match status" value="1"/>
</dbReference>
<dbReference type="InterPro" id="IPR031009">
    <property type="entry name" value="Tcm_partner"/>
</dbReference>
<sequence length="148" mass="17008">MSSSNNDVVISRASPHTVKKFELIENYVRSWAQKLMLYDCCDGLIFIDCMCNSGVYHDDDGKEILGTPLRIANILRDVSGQYPRKHIFIYFNDMDKEKTDLLQSRLPKNKNNFNITVTTKDGNKLLKEIGPQLKQKSPQQKSKKVIII</sequence>
<evidence type="ECO:0000313" key="2">
    <source>
        <dbReference type="Proteomes" id="UP000260721"/>
    </source>
</evidence>
<name>A0A3E3E7B5_9FIRM</name>
<dbReference type="EMBL" id="QUSK01000007">
    <property type="protein sequence ID" value="RGD77166.1"/>
    <property type="molecule type" value="Genomic_DNA"/>
</dbReference>